<keyword evidence="3" id="KW-1185">Reference proteome</keyword>
<feature type="compositionally biased region" description="Basic and acidic residues" evidence="1">
    <location>
        <begin position="158"/>
        <end position="169"/>
    </location>
</feature>
<reference evidence="2" key="1">
    <citation type="submission" date="2021-06" db="EMBL/GenBank/DDBJ databases">
        <authorList>
            <person name="Kallberg Y."/>
            <person name="Tangrot J."/>
            <person name="Rosling A."/>
        </authorList>
    </citation>
    <scope>NUCLEOTIDE SEQUENCE</scope>
    <source>
        <strain evidence="2">MA453B</strain>
    </source>
</reference>
<accession>A0A9N9JJV4</accession>
<feature type="compositionally biased region" description="Acidic residues" evidence="1">
    <location>
        <begin position="116"/>
        <end position="130"/>
    </location>
</feature>
<comment type="caution">
    <text evidence="2">The sequence shown here is derived from an EMBL/GenBank/DDBJ whole genome shotgun (WGS) entry which is preliminary data.</text>
</comment>
<dbReference type="OrthoDB" id="2426885at2759"/>
<evidence type="ECO:0000313" key="2">
    <source>
        <dbReference type="EMBL" id="CAG8785041.1"/>
    </source>
</evidence>
<dbReference type="Proteomes" id="UP000789405">
    <property type="component" value="Unassembled WGS sequence"/>
</dbReference>
<dbReference type="AlphaFoldDB" id="A0A9N9JJV4"/>
<protein>
    <submittedName>
        <fullName evidence="2">3544_t:CDS:1</fullName>
    </submittedName>
</protein>
<proteinExistence type="predicted"/>
<evidence type="ECO:0000313" key="3">
    <source>
        <dbReference type="Proteomes" id="UP000789405"/>
    </source>
</evidence>
<dbReference type="EMBL" id="CAJVPY010023434">
    <property type="protein sequence ID" value="CAG8785041.1"/>
    <property type="molecule type" value="Genomic_DNA"/>
</dbReference>
<feature type="non-terminal residue" evidence="2">
    <location>
        <position position="1"/>
    </location>
</feature>
<organism evidence="2 3">
    <name type="scientific">Dentiscutata erythropus</name>
    <dbReference type="NCBI Taxonomy" id="1348616"/>
    <lineage>
        <taxon>Eukaryota</taxon>
        <taxon>Fungi</taxon>
        <taxon>Fungi incertae sedis</taxon>
        <taxon>Mucoromycota</taxon>
        <taxon>Glomeromycotina</taxon>
        <taxon>Glomeromycetes</taxon>
        <taxon>Diversisporales</taxon>
        <taxon>Gigasporaceae</taxon>
        <taxon>Dentiscutata</taxon>
    </lineage>
</organism>
<feature type="region of interest" description="Disordered" evidence="1">
    <location>
        <begin position="95"/>
        <end position="181"/>
    </location>
</feature>
<sequence>GILDGRVFYITYSSIIQKLSIGARPKYPELEAELIEWFRGSNLSIKLTKTIAIASTGYENSNFTIVLACLVDGTKLPPVIIFKLVNVSREKLLDKIESQEEPENQDDNNNKGEGTNESESEDANESEDKDENTNEYKDEDTNEHKSEDTNESEGEDANENRIVYDHYYEEGEELTVIQDWN</sequence>
<gene>
    <name evidence="2" type="ORF">DERYTH_LOCUS20220</name>
</gene>
<name>A0A9N9JJV4_9GLOM</name>
<evidence type="ECO:0000256" key="1">
    <source>
        <dbReference type="SAM" id="MobiDB-lite"/>
    </source>
</evidence>